<dbReference type="InterPro" id="IPR052030">
    <property type="entry name" value="Peptidase_M20/M20A_hydrolases"/>
</dbReference>
<evidence type="ECO:0000313" key="4">
    <source>
        <dbReference type="EMBL" id="KLO18526.1"/>
    </source>
</evidence>
<dbReference type="FunFam" id="3.30.70.360:FF:000004">
    <property type="entry name" value="Peptidase M20 domain-containing protein 2"/>
    <property type="match status" value="1"/>
</dbReference>
<feature type="domain" description="Peptidase M20 dimerisation" evidence="3">
    <location>
        <begin position="261"/>
        <end position="348"/>
    </location>
</feature>
<dbReference type="InterPro" id="IPR002933">
    <property type="entry name" value="Peptidase_M20"/>
</dbReference>
<dbReference type="SUPFAM" id="SSF53187">
    <property type="entry name" value="Zn-dependent exopeptidases"/>
    <property type="match status" value="1"/>
</dbReference>
<accession>A0A0H2SN83</accession>
<dbReference type="SUPFAM" id="SSF55031">
    <property type="entry name" value="Bacterial exopeptidase dimerisation domain"/>
    <property type="match status" value="1"/>
</dbReference>
<dbReference type="Pfam" id="PF01546">
    <property type="entry name" value="Peptidase_M20"/>
    <property type="match status" value="1"/>
</dbReference>
<dbReference type="EMBL" id="KQ085893">
    <property type="protein sequence ID" value="KLO18526.1"/>
    <property type="molecule type" value="Genomic_DNA"/>
</dbReference>
<dbReference type="InParanoid" id="A0A0H2SN83"/>
<dbReference type="STRING" id="27342.A0A0H2SN83"/>
<proteinExistence type="inferred from homology"/>
<keyword evidence="4" id="KW-0378">Hydrolase</keyword>
<comment type="similarity">
    <text evidence="1">Belongs to the peptidase M20A family.</text>
</comment>
<reference evidence="4 5" key="1">
    <citation type="submission" date="2015-04" db="EMBL/GenBank/DDBJ databases">
        <title>Complete genome sequence of Schizopora paradoxa KUC8140, a cosmopolitan wood degrader in East Asia.</title>
        <authorList>
            <consortium name="DOE Joint Genome Institute"/>
            <person name="Min B."/>
            <person name="Park H."/>
            <person name="Jang Y."/>
            <person name="Kim J.-J."/>
            <person name="Kim K.H."/>
            <person name="Pangilinan J."/>
            <person name="Lipzen A."/>
            <person name="Riley R."/>
            <person name="Grigoriev I.V."/>
            <person name="Spatafora J.W."/>
            <person name="Choi I.-G."/>
        </authorList>
    </citation>
    <scope>NUCLEOTIDE SEQUENCE [LARGE SCALE GENOMIC DNA]</scope>
    <source>
        <strain evidence="4 5">KUC8140</strain>
    </source>
</reference>
<name>A0A0H2SN83_9AGAM</name>
<dbReference type="Pfam" id="PF07687">
    <property type="entry name" value="M20_dimer"/>
    <property type="match status" value="1"/>
</dbReference>
<dbReference type="PANTHER" id="PTHR30575">
    <property type="entry name" value="PEPTIDASE M20"/>
    <property type="match status" value="1"/>
</dbReference>
<dbReference type="Proteomes" id="UP000053477">
    <property type="component" value="Unassembled WGS sequence"/>
</dbReference>
<feature type="compositionally biased region" description="Basic and acidic residues" evidence="2">
    <location>
        <begin position="28"/>
        <end position="53"/>
    </location>
</feature>
<dbReference type="InterPro" id="IPR017439">
    <property type="entry name" value="Amidohydrolase"/>
</dbReference>
<dbReference type="AlphaFoldDB" id="A0A0H2SN83"/>
<evidence type="ECO:0000259" key="3">
    <source>
        <dbReference type="Pfam" id="PF07687"/>
    </source>
</evidence>
<organism evidence="4 5">
    <name type="scientific">Schizopora paradoxa</name>
    <dbReference type="NCBI Taxonomy" id="27342"/>
    <lineage>
        <taxon>Eukaryota</taxon>
        <taxon>Fungi</taxon>
        <taxon>Dikarya</taxon>
        <taxon>Basidiomycota</taxon>
        <taxon>Agaricomycotina</taxon>
        <taxon>Agaricomycetes</taxon>
        <taxon>Hymenochaetales</taxon>
        <taxon>Schizoporaceae</taxon>
        <taxon>Schizopora</taxon>
    </lineage>
</organism>
<keyword evidence="5" id="KW-1185">Reference proteome</keyword>
<dbReference type="InterPro" id="IPR011650">
    <property type="entry name" value="Peptidase_M20_dimer"/>
</dbReference>
<dbReference type="PANTHER" id="PTHR30575:SF0">
    <property type="entry name" value="XAA-ARG DIPEPTIDASE"/>
    <property type="match status" value="1"/>
</dbReference>
<dbReference type="NCBIfam" id="TIGR01891">
    <property type="entry name" value="amidohydrolases"/>
    <property type="match status" value="1"/>
</dbReference>
<dbReference type="Gene3D" id="3.40.630.10">
    <property type="entry name" value="Zn peptidases"/>
    <property type="match status" value="1"/>
</dbReference>
<dbReference type="OrthoDB" id="6119954at2759"/>
<evidence type="ECO:0000313" key="5">
    <source>
        <dbReference type="Proteomes" id="UP000053477"/>
    </source>
</evidence>
<dbReference type="Gene3D" id="3.30.70.360">
    <property type="match status" value="1"/>
</dbReference>
<dbReference type="GO" id="GO:0016805">
    <property type="term" value="F:dipeptidase activity"/>
    <property type="evidence" value="ECO:0007669"/>
    <property type="project" value="TreeGrafter"/>
</dbReference>
<evidence type="ECO:0000256" key="1">
    <source>
        <dbReference type="ARBA" id="ARBA00006247"/>
    </source>
</evidence>
<dbReference type="InterPro" id="IPR036264">
    <property type="entry name" value="Bact_exopeptidase_dim_dom"/>
</dbReference>
<protein>
    <submittedName>
        <fullName evidence="4">Amidohydrolase</fullName>
    </submittedName>
</protein>
<sequence>MCTFDVSCTGCFCWLNLNRGRQKGWRTRRAEREKDESPSEKKSTVPTSDESKPQVDFNSYEDVESPSPPSYLEFLEGEGTDSVYRPEVLETITNTIGDLSQELRTLSVGIHDHPELGFEEKYAHDKLTEFMREHGFEVTPHYASLDTAWRAKFVHGKGGRVLGVNSEMDALPGVGHACGHNLIAAGGVGVALAVKAAMVKHNVNGKIILLGTPAEEGGGGKVLLIQRGTYKEMDLCVMSHPSTGSPRSTTLGSSLALQSISVEYFGHTAHAAAAPWEGQNALDAAHLAYSGVSVLRQQIKPDHRVHGVIEGKDWAPNVIPDYAKLRYYVRAPSWQEVEALRERVKNCFVAAATATSCRYEIHEGLPHYDLKQNTGLGVGYAAAAKQVGLELVPAEARASTDFGNVTYELPSLHPRYAIPTEPNGGNHTPQFTASARTVEAHKAMLEVVKALSLTAFRALDDDAFYAKAREAFEREKSAEKNECPA</sequence>
<gene>
    <name evidence="4" type="ORF">SCHPADRAFT_918975</name>
</gene>
<evidence type="ECO:0000256" key="2">
    <source>
        <dbReference type="SAM" id="MobiDB-lite"/>
    </source>
</evidence>
<feature type="region of interest" description="Disordered" evidence="2">
    <location>
        <begin position="25"/>
        <end position="72"/>
    </location>
</feature>
<dbReference type="CDD" id="cd05672">
    <property type="entry name" value="M20_ACY1L2-like"/>
    <property type="match status" value="1"/>
</dbReference>